<dbReference type="SUPFAM" id="SSF90002">
    <property type="entry name" value="Hypothetical protein YjiA, C-terminal domain"/>
    <property type="match status" value="1"/>
</dbReference>
<comment type="catalytic activity">
    <reaction evidence="6">
        <text>GTP + H2O = GDP + phosphate + H(+)</text>
        <dbReference type="Rhea" id="RHEA:19669"/>
        <dbReference type="ChEBI" id="CHEBI:15377"/>
        <dbReference type="ChEBI" id="CHEBI:15378"/>
        <dbReference type="ChEBI" id="CHEBI:37565"/>
        <dbReference type="ChEBI" id="CHEBI:43474"/>
        <dbReference type="ChEBI" id="CHEBI:58189"/>
    </reaction>
    <physiologicalReaction direction="left-to-right" evidence="6">
        <dbReference type="Rhea" id="RHEA:19670"/>
    </physiologicalReaction>
</comment>
<keyword evidence="1" id="KW-0547">Nucleotide-binding</keyword>
<dbReference type="Proteomes" id="UP000053690">
    <property type="component" value="Unassembled WGS sequence"/>
</dbReference>
<keyword evidence="10" id="KW-1185">Reference proteome</keyword>
<dbReference type="SMART" id="SM00833">
    <property type="entry name" value="CobW_C"/>
    <property type="match status" value="1"/>
</dbReference>
<feature type="region of interest" description="Disordered" evidence="7">
    <location>
        <begin position="1"/>
        <end position="24"/>
    </location>
</feature>
<evidence type="ECO:0000313" key="10">
    <source>
        <dbReference type="Proteomes" id="UP000053690"/>
    </source>
</evidence>
<dbReference type="CDD" id="cd03112">
    <property type="entry name" value="CobW-like"/>
    <property type="match status" value="1"/>
</dbReference>
<dbReference type="GO" id="GO:0000166">
    <property type="term" value="F:nucleotide binding"/>
    <property type="evidence" value="ECO:0007669"/>
    <property type="project" value="UniProtKB-KW"/>
</dbReference>
<dbReference type="RefSeq" id="WP_068335449.1">
    <property type="nucleotide sequence ID" value="NZ_LQBP01000004.1"/>
</dbReference>
<reference evidence="10" key="1">
    <citation type="submission" date="2015-12" db="EMBL/GenBank/DDBJ databases">
        <authorList>
            <person name="Zhang G."/>
            <person name="Stingl U."/>
        </authorList>
    </citation>
    <scope>NUCLEOTIDE SEQUENCE [LARGE SCALE GENOMIC DNA]</scope>
    <source>
        <strain evidence="10">ZGT108</strain>
    </source>
</reference>
<dbReference type="Gene3D" id="3.40.50.300">
    <property type="entry name" value="P-loop containing nucleotide triphosphate hydrolases"/>
    <property type="match status" value="1"/>
</dbReference>
<keyword evidence="2" id="KW-0378">Hydrolase</keyword>
<organism evidence="9 10">
    <name type="scientific">Ruegeria profundi</name>
    <dbReference type="NCBI Taxonomy" id="1685378"/>
    <lineage>
        <taxon>Bacteria</taxon>
        <taxon>Pseudomonadati</taxon>
        <taxon>Pseudomonadota</taxon>
        <taxon>Alphaproteobacteria</taxon>
        <taxon>Rhodobacterales</taxon>
        <taxon>Roseobacteraceae</taxon>
        <taxon>Ruegeria</taxon>
    </lineage>
</organism>
<dbReference type="InterPro" id="IPR003495">
    <property type="entry name" value="CobW/HypB/UreG_nucleotide-bd"/>
</dbReference>
<dbReference type="InterPro" id="IPR011629">
    <property type="entry name" value="CobW-like_C"/>
</dbReference>
<keyword evidence="3" id="KW-0143">Chaperone</keyword>
<dbReference type="GO" id="GO:0016787">
    <property type="term" value="F:hydrolase activity"/>
    <property type="evidence" value="ECO:0007669"/>
    <property type="project" value="UniProtKB-KW"/>
</dbReference>
<gene>
    <name evidence="9" type="ORF">AVO44_08540</name>
</gene>
<dbReference type="OrthoDB" id="9808822at2"/>
<comment type="function">
    <text evidence="5">Zinc chaperone that directly transfers zinc cofactor to target proteins, thereby activating them. Zinc is transferred from the CXCC motif in the GTPase domain to the zinc binding site in target proteins in a process requiring GTP hydrolysis.</text>
</comment>
<evidence type="ECO:0000313" key="9">
    <source>
        <dbReference type="EMBL" id="KUJ79274.1"/>
    </source>
</evidence>
<evidence type="ECO:0000256" key="6">
    <source>
        <dbReference type="ARBA" id="ARBA00049117"/>
    </source>
</evidence>
<dbReference type="SUPFAM" id="SSF52540">
    <property type="entry name" value="P-loop containing nucleoside triphosphate hydrolases"/>
    <property type="match status" value="1"/>
</dbReference>
<comment type="caution">
    <text evidence="9">The sequence shown here is derived from an EMBL/GenBank/DDBJ whole genome shotgun (WGS) entry which is preliminary data.</text>
</comment>
<evidence type="ECO:0000256" key="1">
    <source>
        <dbReference type="ARBA" id="ARBA00022741"/>
    </source>
</evidence>
<dbReference type="EMBL" id="LQBP01000004">
    <property type="protein sequence ID" value="KUJ79274.1"/>
    <property type="molecule type" value="Genomic_DNA"/>
</dbReference>
<name>A0A0X3TU66_9RHOB</name>
<comment type="similarity">
    <text evidence="4">Belongs to the SIMIBI class G3E GTPase family. ZNG1 subfamily.</text>
</comment>
<feature type="compositionally biased region" description="Basic and acidic residues" evidence="7">
    <location>
        <begin position="1"/>
        <end position="18"/>
    </location>
</feature>
<dbReference type="AlphaFoldDB" id="A0A0X3TU66"/>
<proteinExistence type="inferred from homology"/>
<dbReference type="InterPro" id="IPR027417">
    <property type="entry name" value="P-loop_NTPase"/>
</dbReference>
<feature type="domain" description="CobW C-terminal" evidence="8">
    <location>
        <begin position="276"/>
        <end position="368"/>
    </location>
</feature>
<dbReference type="Pfam" id="PF07683">
    <property type="entry name" value="CobW_C"/>
    <property type="match status" value="1"/>
</dbReference>
<dbReference type="InterPro" id="IPR051316">
    <property type="entry name" value="Zinc-reg_GTPase_activator"/>
</dbReference>
<evidence type="ECO:0000256" key="3">
    <source>
        <dbReference type="ARBA" id="ARBA00023186"/>
    </source>
</evidence>
<evidence type="ECO:0000259" key="8">
    <source>
        <dbReference type="SMART" id="SM00833"/>
    </source>
</evidence>
<dbReference type="Pfam" id="PF02492">
    <property type="entry name" value="cobW"/>
    <property type="match status" value="1"/>
</dbReference>
<dbReference type="PANTHER" id="PTHR13748">
    <property type="entry name" value="COBW-RELATED"/>
    <property type="match status" value="1"/>
</dbReference>
<evidence type="ECO:0000256" key="2">
    <source>
        <dbReference type="ARBA" id="ARBA00022801"/>
    </source>
</evidence>
<evidence type="ECO:0000256" key="5">
    <source>
        <dbReference type="ARBA" id="ARBA00045658"/>
    </source>
</evidence>
<dbReference type="InterPro" id="IPR036627">
    <property type="entry name" value="CobW-likC_sf"/>
</dbReference>
<protein>
    <recommendedName>
        <fullName evidence="8">CobW C-terminal domain-containing protein</fullName>
    </recommendedName>
</protein>
<dbReference type="Gene3D" id="3.30.1220.10">
    <property type="entry name" value="CobW-like, C-terminal domain"/>
    <property type="match status" value="1"/>
</dbReference>
<evidence type="ECO:0000256" key="7">
    <source>
        <dbReference type="SAM" id="MobiDB-lite"/>
    </source>
</evidence>
<dbReference type="STRING" id="1685378.AVO44_08540"/>
<evidence type="ECO:0000256" key="4">
    <source>
        <dbReference type="ARBA" id="ARBA00034320"/>
    </source>
</evidence>
<accession>A0A0X3TU66</accession>
<sequence length="384" mass="41563">MQGTEMTRDRTSPKEAKLADASSVAAKETTAMHARAWEARQGINEVIFAALKMKHRPVNTRSRWLPLTVIGGFLGSGKTTLLKHLLVSPHGRRLVVLVNDFGRINIDAALVESQTDDMISLSNGCACCAVSADLTNTLIEIAERDDPPDAVVLEASGVADPYGIVMAALTNPAIRLDGSVTVVDAETMQDLAEDPLTKRLFRNQNSAADLVVLSKMDLLDAPAKAAARDWMAANYPNKPLIETVDGDVPVDAVLGIGSQRDLQADAPAKPVDAHGFGSVDISIDEPLDSDRLHTFLDALPASLLRAKGVLNLAKEPERRTIYQRVGRRWSYTSGEPWGTEKPHSSLVFIGPAGTLDRAALTERVRYCVATDPHPDRLHDRSAEV</sequence>